<name>J8ZW09_EDHAE</name>
<accession>J8ZW09</accession>
<reference evidence="2 3" key="1">
    <citation type="submission" date="2011-08" db="EMBL/GenBank/DDBJ databases">
        <authorList>
            <person name="Liu Z.J."/>
            <person name="Shi F.L."/>
            <person name="Lu J.Q."/>
            <person name="Li M."/>
            <person name="Wang Z.L."/>
        </authorList>
    </citation>
    <scope>NUCLEOTIDE SEQUENCE [LARGE SCALE GENOMIC DNA]</scope>
    <source>
        <strain evidence="2 3">USNM 41457</strain>
    </source>
</reference>
<feature type="chain" id="PRO_5003819091" evidence="1">
    <location>
        <begin position="19"/>
        <end position="130"/>
    </location>
</feature>
<dbReference type="VEuPathDB" id="MicrosporidiaDB:EDEG_01862"/>
<protein>
    <submittedName>
        <fullName evidence="2">Uncharacterized protein</fullName>
    </submittedName>
</protein>
<dbReference type="HOGENOM" id="CLU_1938120_0_0_1"/>
<evidence type="ECO:0000256" key="1">
    <source>
        <dbReference type="SAM" id="SignalP"/>
    </source>
</evidence>
<sequence>MLQLILLYYLLYHAYVHGEGKNLIFETKNAKIAVKWRQDIFTKNIRDIGSIMHVEPNKDGFNLFFRAPQDQIKVNPYNNHFLIEVTKTNHNGLKYAGIEILIMQGVLDDIAMDDVVVNDEKITLMKFIFK</sequence>
<keyword evidence="1" id="KW-0732">Signal</keyword>
<dbReference type="Proteomes" id="UP000003163">
    <property type="component" value="Unassembled WGS sequence"/>
</dbReference>
<comment type="caution">
    <text evidence="2">The sequence shown here is derived from an EMBL/GenBank/DDBJ whole genome shotgun (WGS) entry which is preliminary data.</text>
</comment>
<reference evidence="3" key="2">
    <citation type="submission" date="2015-07" db="EMBL/GenBank/DDBJ databases">
        <title>Contrasting host-pathogen interactions and genome evolution in two generalist and specialist microsporidian pathogens of mosquitoes.</title>
        <authorList>
            <consortium name="The Broad Institute Genomics Platform"/>
            <consortium name="The Broad Institute Genome Sequencing Center for Infectious Disease"/>
            <person name="Cuomo C.A."/>
            <person name="Sanscrainte N.D."/>
            <person name="Goldberg J.M."/>
            <person name="Heiman D."/>
            <person name="Young S."/>
            <person name="Zeng Q."/>
            <person name="Becnel J.J."/>
            <person name="Birren B.W."/>
        </authorList>
    </citation>
    <scope>NUCLEOTIDE SEQUENCE [LARGE SCALE GENOMIC DNA]</scope>
    <source>
        <strain evidence="3">USNM 41457</strain>
    </source>
</reference>
<dbReference type="EMBL" id="AFBI03000029">
    <property type="protein sequence ID" value="EJW03863.1"/>
    <property type="molecule type" value="Genomic_DNA"/>
</dbReference>
<organism evidence="2 3">
    <name type="scientific">Edhazardia aedis (strain USNM 41457)</name>
    <name type="common">Microsporidian parasite</name>
    <dbReference type="NCBI Taxonomy" id="1003232"/>
    <lineage>
        <taxon>Eukaryota</taxon>
        <taxon>Fungi</taxon>
        <taxon>Fungi incertae sedis</taxon>
        <taxon>Microsporidia</taxon>
        <taxon>Edhazardia</taxon>
    </lineage>
</organism>
<feature type="signal peptide" evidence="1">
    <location>
        <begin position="1"/>
        <end position="18"/>
    </location>
</feature>
<evidence type="ECO:0000313" key="3">
    <source>
        <dbReference type="Proteomes" id="UP000003163"/>
    </source>
</evidence>
<dbReference type="AlphaFoldDB" id="J8ZW09"/>
<gene>
    <name evidence="2" type="ORF">EDEG_01862</name>
</gene>
<dbReference type="InParanoid" id="J8ZW09"/>
<evidence type="ECO:0000313" key="2">
    <source>
        <dbReference type="EMBL" id="EJW03863.1"/>
    </source>
</evidence>
<proteinExistence type="predicted"/>
<keyword evidence="3" id="KW-1185">Reference proteome</keyword>